<dbReference type="SUPFAM" id="SSF55811">
    <property type="entry name" value="Nudix"/>
    <property type="match status" value="1"/>
</dbReference>
<dbReference type="GO" id="GO:0044716">
    <property type="term" value="F:8-oxo-GDP phosphatase activity"/>
    <property type="evidence" value="ECO:0007669"/>
    <property type="project" value="TreeGrafter"/>
</dbReference>
<dbReference type="PROSITE" id="PS00893">
    <property type="entry name" value="NUDIX_BOX"/>
    <property type="match status" value="1"/>
</dbReference>
<evidence type="ECO:0000256" key="15">
    <source>
        <dbReference type="ARBA" id="ARBA00041979"/>
    </source>
</evidence>
<evidence type="ECO:0000256" key="1">
    <source>
        <dbReference type="ARBA" id="ARBA00001946"/>
    </source>
</evidence>
<dbReference type="InterPro" id="IPR020476">
    <property type="entry name" value="Nudix_hydrolase"/>
</dbReference>
<dbReference type="PANTHER" id="PTHR47707:SF1">
    <property type="entry name" value="NUDIX HYDROLASE FAMILY PROTEIN"/>
    <property type="match status" value="1"/>
</dbReference>
<dbReference type="GO" id="GO:0006281">
    <property type="term" value="P:DNA repair"/>
    <property type="evidence" value="ECO:0007669"/>
    <property type="project" value="UniProtKB-KW"/>
</dbReference>
<protein>
    <recommendedName>
        <fullName evidence="13">8-oxo-dGTP diphosphatase</fullName>
        <ecNumber evidence="12">3.6.1.55</ecNumber>
    </recommendedName>
    <alternativeName>
        <fullName evidence="16">7,8-dihydro-8-oxoguanine-triphosphatase</fullName>
    </alternativeName>
    <alternativeName>
        <fullName evidence="15">Mutator protein MutT</fullName>
    </alternativeName>
    <alternativeName>
        <fullName evidence="14">dGTP pyrophosphohydrolase</fullName>
    </alternativeName>
</protein>
<evidence type="ECO:0000256" key="14">
    <source>
        <dbReference type="ARBA" id="ARBA00041592"/>
    </source>
</evidence>
<dbReference type="Pfam" id="PF00293">
    <property type="entry name" value="NUDIX"/>
    <property type="match status" value="1"/>
</dbReference>
<dbReference type="GO" id="GO:0044715">
    <property type="term" value="F:8-oxo-dGDP phosphatase activity"/>
    <property type="evidence" value="ECO:0007669"/>
    <property type="project" value="TreeGrafter"/>
</dbReference>
<comment type="catalytic activity">
    <reaction evidence="11">
        <text>8-oxo-GTP + H2O = 8-oxo-GMP + diphosphate + H(+)</text>
        <dbReference type="Rhea" id="RHEA:67616"/>
        <dbReference type="ChEBI" id="CHEBI:15377"/>
        <dbReference type="ChEBI" id="CHEBI:15378"/>
        <dbReference type="ChEBI" id="CHEBI:33019"/>
        <dbReference type="ChEBI" id="CHEBI:143553"/>
        <dbReference type="ChEBI" id="CHEBI:145694"/>
    </reaction>
</comment>
<evidence type="ECO:0000256" key="6">
    <source>
        <dbReference type="ARBA" id="ARBA00022763"/>
    </source>
</evidence>
<proteinExistence type="inferred from homology"/>
<dbReference type="InterPro" id="IPR020084">
    <property type="entry name" value="NUDIX_hydrolase_CS"/>
</dbReference>
<dbReference type="OrthoDB" id="9810648at2"/>
<dbReference type="GO" id="GO:0035539">
    <property type="term" value="F:8-oxo-7,8-dihydrodeoxyguanosine triphosphate pyrophosphatase activity"/>
    <property type="evidence" value="ECO:0007669"/>
    <property type="project" value="UniProtKB-EC"/>
</dbReference>
<accession>A0A844YEK0</accession>
<keyword evidence="6" id="KW-0227">DNA damage</keyword>
<dbReference type="GO" id="GO:0046872">
    <property type="term" value="F:metal ion binding"/>
    <property type="evidence" value="ECO:0007669"/>
    <property type="project" value="UniProtKB-KW"/>
</dbReference>
<comment type="catalytic activity">
    <reaction evidence="10">
        <text>8-oxo-dGTP + H2O = 8-oxo-dGMP + diphosphate + H(+)</text>
        <dbReference type="Rhea" id="RHEA:31575"/>
        <dbReference type="ChEBI" id="CHEBI:15377"/>
        <dbReference type="ChEBI" id="CHEBI:15378"/>
        <dbReference type="ChEBI" id="CHEBI:33019"/>
        <dbReference type="ChEBI" id="CHEBI:63224"/>
        <dbReference type="ChEBI" id="CHEBI:77896"/>
        <dbReference type="EC" id="3.6.1.55"/>
    </reaction>
</comment>
<comment type="similarity">
    <text evidence="2 17">Belongs to the Nudix hydrolase family.</text>
</comment>
<evidence type="ECO:0000313" key="19">
    <source>
        <dbReference type="EMBL" id="MXO61484.1"/>
    </source>
</evidence>
<dbReference type="EMBL" id="WTYN01000001">
    <property type="protein sequence ID" value="MXO61484.1"/>
    <property type="molecule type" value="Genomic_DNA"/>
</dbReference>
<dbReference type="PRINTS" id="PR00502">
    <property type="entry name" value="NUDIXFAMILY"/>
</dbReference>
<dbReference type="InterPro" id="IPR000086">
    <property type="entry name" value="NUDIX_hydrolase_dom"/>
</dbReference>
<evidence type="ECO:0000256" key="16">
    <source>
        <dbReference type="ARBA" id="ARBA00042798"/>
    </source>
</evidence>
<keyword evidence="7 17" id="KW-0378">Hydrolase</keyword>
<evidence type="ECO:0000256" key="3">
    <source>
        <dbReference type="ARBA" id="ARBA00022457"/>
    </source>
</evidence>
<keyword evidence="8" id="KW-0460">Magnesium</keyword>
<dbReference type="GO" id="GO:0006260">
    <property type="term" value="P:DNA replication"/>
    <property type="evidence" value="ECO:0007669"/>
    <property type="project" value="UniProtKB-KW"/>
</dbReference>
<evidence type="ECO:0000256" key="9">
    <source>
        <dbReference type="ARBA" id="ARBA00023204"/>
    </source>
</evidence>
<evidence type="ECO:0000256" key="17">
    <source>
        <dbReference type="RuleBase" id="RU003476"/>
    </source>
</evidence>
<dbReference type="Gene3D" id="3.90.79.10">
    <property type="entry name" value="Nucleoside Triphosphate Pyrophosphohydrolase"/>
    <property type="match status" value="1"/>
</dbReference>
<comment type="caution">
    <text evidence="19">The sequence shown here is derived from an EMBL/GenBank/DDBJ whole genome shotgun (WGS) entry which is preliminary data.</text>
</comment>
<feature type="domain" description="Nudix hydrolase" evidence="18">
    <location>
        <begin position="1"/>
        <end position="128"/>
    </location>
</feature>
<dbReference type="CDD" id="cd03425">
    <property type="entry name" value="NUDIX_MutT_NudA_like"/>
    <property type="match status" value="1"/>
</dbReference>
<evidence type="ECO:0000256" key="13">
    <source>
        <dbReference type="ARBA" id="ARBA00040794"/>
    </source>
</evidence>
<evidence type="ECO:0000256" key="2">
    <source>
        <dbReference type="ARBA" id="ARBA00005582"/>
    </source>
</evidence>
<evidence type="ECO:0000256" key="5">
    <source>
        <dbReference type="ARBA" id="ARBA00022723"/>
    </source>
</evidence>
<evidence type="ECO:0000256" key="10">
    <source>
        <dbReference type="ARBA" id="ARBA00035861"/>
    </source>
</evidence>
<keyword evidence="5" id="KW-0479">Metal-binding</keyword>
<evidence type="ECO:0000313" key="20">
    <source>
        <dbReference type="Proteomes" id="UP000445582"/>
    </source>
</evidence>
<dbReference type="InterPro" id="IPR015797">
    <property type="entry name" value="NUDIX_hydrolase-like_dom_sf"/>
</dbReference>
<dbReference type="PANTHER" id="PTHR47707">
    <property type="entry name" value="8-OXO-DGTP DIPHOSPHATASE"/>
    <property type="match status" value="1"/>
</dbReference>
<evidence type="ECO:0000256" key="4">
    <source>
        <dbReference type="ARBA" id="ARBA00022705"/>
    </source>
</evidence>
<dbReference type="Proteomes" id="UP000445582">
    <property type="component" value="Unassembled WGS sequence"/>
</dbReference>
<dbReference type="AlphaFoldDB" id="A0A844YEK0"/>
<evidence type="ECO:0000256" key="7">
    <source>
        <dbReference type="ARBA" id="ARBA00022801"/>
    </source>
</evidence>
<keyword evidence="4" id="KW-0235">DNA replication</keyword>
<gene>
    <name evidence="19" type="ORF">GRI48_00490</name>
</gene>
<keyword evidence="9" id="KW-0234">DNA repair</keyword>
<evidence type="ECO:0000256" key="12">
    <source>
        <dbReference type="ARBA" id="ARBA00038905"/>
    </source>
</evidence>
<dbReference type="PROSITE" id="PS51462">
    <property type="entry name" value="NUDIX"/>
    <property type="match status" value="1"/>
</dbReference>
<organism evidence="19 20">
    <name type="scientific">Qipengyuania oceanensis</name>
    <dbReference type="NCBI Taxonomy" id="1463597"/>
    <lineage>
        <taxon>Bacteria</taxon>
        <taxon>Pseudomonadati</taxon>
        <taxon>Pseudomonadota</taxon>
        <taxon>Alphaproteobacteria</taxon>
        <taxon>Sphingomonadales</taxon>
        <taxon>Erythrobacteraceae</taxon>
        <taxon>Qipengyuania</taxon>
    </lineage>
</organism>
<evidence type="ECO:0000259" key="18">
    <source>
        <dbReference type="PROSITE" id="PS51462"/>
    </source>
</evidence>
<keyword evidence="3" id="KW-0515">Mutator protein</keyword>
<name>A0A844YEK0_9SPHN</name>
<keyword evidence="20" id="KW-1185">Reference proteome</keyword>
<dbReference type="InterPro" id="IPR047127">
    <property type="entry name" value="MutT-like"/>
</dbReference>
<comment type="cofactor">
    <cofactor evidence="1">
        <name>Mg(2+)</name>
        <dbReference type="ChEBI" id="CHEBI:18420"/>
    </cofactor>
</comment>
<evidence type="ECO:0000256" key="11">
    <source>
        <dbReference type="ARBA" id="ARBA00036904"/>
    </source>
</evidence>
<reference evidence="19 20" key="1">
    <citation type="submission" date="2019-12" db="EMBL/GenBank/DDBJ databases">
        <title>Genomic-based taxomic classification of the family Erythrobacteraceae.</title>
        <authorList>
            <person name="Xu L."/>
        </authorList>
    </citation>
    <scope>NUCLEOTIDE SEQUENCE [LARGE SCALE GENOMIC DNA]</scope>
    <source>
        <strain evidence="19 20">MCCC 1A09965</strain>
    </source>
</reference>
<dbReference type="EC" id="3.6.1.55" evidence="12"/>
<dbReference type="GO" id="GO:0008413">
    <property type="term" value="F:8-oxo-7,8-dihydroguanosine triphosphate pyrophosphatase activity"/>
    <property type="evidence" value="ECO:0007669"/>
    <property type="project" value="TreeGrafter"/>
</dbReference>
<evidence type="ECO:0000256" key="8">
    <source>
        <dbReference type="ARBA" id="ARBA00022842"/>
    </source>
</evidence>
<sequence length="137" mass="14609">MVVVAGALRGADGRWLMHRRPFDKHHGGLWEFPGGKVEEGESRPAALVREMQEELGIEVDQGALVEVASAATDGGDGSPAIVIYLYTVGRWIGQPAALEGQAIGWFDFAEIAALEKPPLDVELSAALFAANGADRIK</sequence>